<dbReference type="SMART" id="SM00354">
    <property type="entry name" value="HTH_LACI"/>
    <property type="match status" value="1"/>
</dbReference>
<dbReference type="Pfam" id="PF00356">
    <property type="entry name" value="LacI"/>
    <property type="match status" value="1"/>
</dbReference>
<gene>
    <name evidence="6" type="ORF">OJ254_19230</name>
</gene>
<name>A0ABY6PF60_9ACTN</name>
<dbReference type="Gene3D" id="3.40.50.2300">
    <property type="match status" value="2"/>
</dbReference>
<sequence length="394" mass="41387">MPEPNGGRPTLEAVAARAGVSRATVSRVVNGGAGVREAVQERVRQAVHELGYVPNSAARTLVTRRTGAVAVVIAEPEARVFTDPFFGRQLRGISRELAAADTQLLLMFVEHRADYDRIGRYLAGGHVDGALMFSLHRDDPLPAMAERAGLPTVYGGRPGWTGADRAPRPLYVDTDNRDGARQAVRHLLDRGRRRIAVITGPLDQTSAVDRLDGYLEALGASEPDPRLIADGCFTAEGGERAMATLLDAAPDLDAVFVSSDLMANGALRTLRARGRRVPDDVAVVGYDDLEPAAWADPPLTTVRQDVEEMGRLMARLLLRLLDTRRAGGTRGPGAGDDDGAELAEGAGRGSGADLGGGAALGSSADRGTGAGGAAAAPELAPVITEARLVVREST</sequence>
<dbReference type="Gene3D" id="1.10.260.40">
    <property type="entry name" value="lambda repressor-like DNA-binding domains"/>
    <property type="match status" value="1"/>
</dbReference>
<protein>
    <submittedName>
        <fullName evidence="6">LacI family transcriptional regulator</fullName>
    </submittedName>
</protein>
<evidence type="ECO:0000256" key="2">
    <source>
        <dbReference type="ARBA" id="ARBA00023125"/>
    </source>
</evidence>
<dbReference type="InterPro" id="IPR046335">
    <property type="entry name" value="LacI/GalR-like_sensor"/>
</dbReference>
<reference evidence="6" key="1">
    <citation type="submission" date="2022-11" db="EMBL/GenBank/DDBJ databases">
        <title>Identification and genomic analyses of a novel endophytic actinobacterium Streptomyces endophytica sp. nov. with potential for biocontrol of Yam anthracnose.</title>
        <authorList>
            <person name="Huang X."/>
        </authorList>
    </citation>
    <scope>NUCLEOTIDE SEQUENCE</scope>
    <source>
        <strain evidence="6">HNM0140</strain>
    </source>
</reference>
<evidence type="ECO:0000313" key="7">
    <source>
        <dbReference type="Proteomes" id="UP001164959"/>
    </source>
</evidence>
<dbReference type="InterPro" id="IPR010982">
    <property type="entry name" value="Lambda_DNA-bd_dom_sf"/>
</dbReference>
<keyword evidence="3" id="KW-0804">Transcription</keyword>
<keyword evidence="7" id="KW-1185">Reference proteome</keyword>
<proteinExistence type="predicted"/>
<dbReference type="EMBL" id="CP110636">
    <property type="protein sequence ID" value="UZJ32020.1"/>
    <property type="molecule type" value="Genomic_DNA"/>
</dbReference>
<evidence type="ECO:0000313" key="6">
    <source>
        <dbReference type="EMBL" id="UZJ32020.1"/>
    </source>
</evidence>
<dbReference type="SUPFAM" id="SSF53822">
    <property type="entry name" value="Periplasmic binding protein-like I"/>
    <property type="match status" value="1"/>
</dbReference>
<accession>A0ABY6PF60</accession>
<dbReference type="CDD" id="cd01392">
    <property type="entry name" value="HTH_LacI"/>
    <property type="match status" value="1"/>
</dbReference>
<dbReference type="Proteomes" id="UP001164959">
    <property type="component" value="Chromosome"/>
</dbReference>
<dbReference type="Pfam" id="PF13377">
    <property type="entry name" value="Peripla_BP_3"/>
    <property type="match status" value="1"/>
</dbReference>
<dbReference type="PROSITE" id="PS50932">
    <property type="entry name" value="HTH_LACI_2"/>
    <property type="match status" value="1"/>
</dbReference>
<dbReference type="RefSeq" id="WP_265363311.1">
    <property type="nucleotide sequence ID" value="NZ_CP110636.1"/>
</dbReference>
<feature type="region of interest" description="Disordered" evidence="4">
    <location>
        <begin position="327"/>
        <end position="377"/>
    </location>
</feature>
<feature type="domain" description="HTH lacI-type" evidence="5">
    <location>
        <begin position="9"/>
        <end position="63"/>
    </location>
</feature>
<organism evidence="6 7">
    <name type="scientific">Streptomyces endophytica</name>
    <dbReference type="NCBI Taxonomy" id="2991496"/>
    <lineage>
        <taxon>Bacteria</taxon>
        <taxon>Bacillati</taxon>
        <taxon>Actinomycetota</taxon>
        <taxon>Actinomycetes</taxon>
        <taxon>Kitasatosporales</taxon>
        <taxon>Streptomycetaceae</taxon>
        <taxon>Streptomyces</taxon>
    </lineage>
</organism>
<evidence type="ECO:0000256" key="1">
    <source>
        <dbReference type="ARBA" id="ARBA00023015"/>
    </source>
</evidence>
<evidence type="ECO:0000256" key="3">
    <source>
        <dbReference type="ARBA" id="ARBA00023163"/>
    </source>
</evidence>
<dbReference type="CDD" id="cd06267">
    <property type="entry name" value="PBP1_LacI_sugar_binding-like"/>
    <property type="match status" value="1"/>
</dbReference>
<evidence type="ECO:0000259" key="5">
    <source>
        <dbReference type="PROSITE" id="PS50932"/>
    </source>
</evidence>
<dbReference type="InterPro" id="IPR028082">
    <property type="entry name" value="Peripla_BP_I"/>
</dbReference>
<dbReference type="InterPro" id="IPR000843">
    <property type="entry name" value="HTH_LacI"/>
</dbReference>
<dbReference type="PANTHER" id="PTHR30146:SF109">
    <property type="entry name" value="HTH-TYPE TRANSCRIPTIONAL REGULATOR GALS"/>
    <property type="match status" value="1"/>
</dbReference>
<dbReference type="SUPFAM" id="SSF47413">
    <property type="entry name" value="lambda repressor-like DNA-binding domains"/>
    <property type="match status" value="1"/>
</dbReference>
<feature type="compositionally biased region" description="Gly residues" evidence="4">
    <location>
        <begin position="346"/>
        <end position="359"/>
    </location>
</feature>
<dbReference type="PANTHER" id="PTHR30146">
    <property type="entry name" value="LACI-RELATED TRANSCRIPTIONAL REPRESSOR"/>
    <property type="match status" value="1"/>
</dbReference>
<evidence type="ECO:0000256" key="4">
    <source>
        <dbReference type="SAM" id="MobiDB-lite"/>
    </source>
</evidence>
<keyword evidence="1" id="KW-0805">Transcription regulation</keyword>
<keyword evidence="2" id="KW-0238">DNA-binding</keyword>